<dbReference type="Pfam" id="PF18546">
    <property type="entry name" value="MetOD1"/>
    <property type="match status" value="1"/>
</dbReference>
<dbReference type="InterPro" id="IPR036390">
    <property type="entry name" value="WH_DNA-bd_sf"/>
</dbReference>
<dbReference type="Gene3D" id="1.10.10.10">
    <property type="entry name" value="Winged helix-like DNA-binding domain superfamily/Winged helix DNA-binding domain"/>
    <property type="match status" value="1"/>
</dbReference>
<evidence type="ECO:0000259" key="2">
    <source>
        <dbReference type="SMART" id="SM00418"/>
    </source>
</evidence>
<evidence type="ECO:0000313" key="4">
    <source>
        <dbReference type="Proteomes" id="UP000551878"/>
    </source>
</evidence>
<dbReference type="SMART" id="SM00418">
    <property type="entry name" value="HTH_ARSR"/>
    <property type="match status" value="1"/>
</dbReference>
<dbReference type="AlphaFoldDB" id="A0A840QP06"/>
<comment type="caution">
    <text evidence="3">The sequence shown here is derived from an EMBL/GenBank/DDBJ whole genome shotgun (WGS) entry which is preliminary data.</text>
</comment>
<sequence length="239" mass="27443">MEQQTLKLTSVLSDPTRYSIYQYVSRQHRDVTVQEIADSFNIHANVARLHLTKLEDVEMLVSETKKTGKGGRPSRYYRISDEVVSLQFPYRDYQRLSEIAINSLASLGKEGRHALIETGRTFGYESAKSFVDSLDEDVSDMSAKEKVTFIEKISLNQGLNPEMHYDEERNEIVFRIFNCTFSELAKSQPGICQMHHALVEGIFEYFFKDIKLQEESSMFQENEMACTYTTVVLGNEATS</sequence>
<evidence type="ECO:0000256" key="1">
    <source>
        <dbReference type="ARBA" id="ARBA00023125"/>
    </source>
</evidence>
<dbReference type="InterPro" id="IPR011991">
    <property type="entry name" value="ArsR-like_HTH"/>
</dbReference>
<dbReference type="Pfam" id="PF12840">
    <property type="entry name" value="HTH_20"/>
    <property type="match status" value="1"/>
</dbReference>
<dbReference type="InterPro" id="IPR001845">
    <property type="entry name" value="HTH_ArsR_DNA-bd_dom"/>
</dbReference>
<gene>
    <name evidence="3" type="ORF">HNQ41_001275</name>
</gene>
<dbReference type="GO" id="GO:0003677">
    <property type="term" value="F:DNA binding"/>
    <property type="evidence" value="ECO:0007669"/>
    <property type="project" value="UniProtKB-KW"/>
</dbReference>
<dbReference type="RefSeq" id="WP_184663550.1">
    <property type="nucleotide sequence ID" value="NZ_JACHHB010000004.1"/>
</dbReference>
<dbReference type="Proteomes" id="UP000551878">
    <property type="component" value="Unassembled WGS sequence"/>
</dbReference>
<feature type="domain" description="HTH arsR-type" evidence="2">
    <location>
        <begin position="7"/>
        <end position="92"/>
    </location>
</feature>
<name>A0A840QP06_9BACI</name>
<proteinExistence type="predicted"/>
<accession>A0A840QP06</accession>
<dbReference type="GO" id="GO:0003700">
    <property type="term" value="F:DNA-binding transcription factor activity"/>
    <property type="evidence" value="ECO:0007669"/>
    <property type="project" value="InterPro"/>
</dbReference>
<dbReference type="SUPFAM" id="SSF46785">
    <property type="entry name" value="Winged helix' DNA-binding domain"/>
    <property type="match status" value="1"/>
</dbReference>
<reference evidence="3 4" key="1">
    <citation type="submission" date="2020-08" db="EMBL/GenBank/DDBJ databases">
        <title>Genomic Encyclopedia of Type Strains, Phase IV (KMG-IV): sequencing the most valuable type-strain genomes for metagenomic binning, comparative biology and taxonomic classification.</title>
        <authorList>
            <person name="Goeker M."/>
        </authorList>
    </citation>
    <scope>NUCLEOTIDE SEQUENCE [LARGE SCALE GENOMIC DNA]</scope>
    <source>
        <strain evidence="3 4">DSM 24696</strain>
    </source>
</reference>
<protein>
    <submittedName>
        <fullName evidence="3">Putative ArsR family transcriptional regulator</fullName>
    </submittedName>
</protein>
<dbReference type="InterPro" id="IPR041359">
    <property type="entry name" value="MetOD1"/>
</dbReference>
<keyword evidence="4" id="KW-1185">Reference proteome</keyword>
<keyword evidence="1" id="KW-0238">DNA-binding</keyword>
<evidence type="ECO:0000313" key="3">
    <source>
        <dbReference type="EMBL" id="MBB5173112.1"/>
    </source>
</evidence>
<dbReference type="InterPro" id="IPR036388">
    <property type="entry name" value="WH-like_DNA-bd_sf"/>
</dbReference>
<dbReference type="CDD" id="cd00090">
    <property type="entry name" value="HTH_ARSR"/>
    <property type="match status" value="1"/>
</dbReference>
<organism evidence="3 4">
    <name type="scientific">Texcoconibacillus texcoconensis</name>
    <dbReference type="NCBI Taxonomy" id="1095777"/>
    <lineage>
        <taxon>Bacteria</taxon>
        <taxon>Bacillati</taxon>
        <taxon>Bacillota</taxon>
        <taxon>Bacilli</taxon>
        <taxon>Bacillales</taxon>
        <taxon>Bacillaceae</taxon>
        <taxon>Texcoconibacillus</taxon>
    </lineage>
</organism>
<dbReference type="EMBL" id="JACHHB010000004">
    <property type="protein sequence ID" value="MBB5173112.1"/>
    <property type="molecule type" value="Genomic_DNA"/>
</dbReference>